<dbReference type="InterPro" id="IPR008969">
    <property type="entry name" value="CarboxyPept-like_regulatory"/>
</dbReference>
<dbReference type="Gene3D" id="3.40.50.410">
    <property type="entry name" value="von Willebrand factor, type A domain"/>
    <property type="match status" value="1"/>
</dbReference>
<organism evidence="3 4">
    <name type="scientific">Bacteroides finegoldii CL09T03C10</name>
    <dbReference type="NCBI Taxonomy" id="997888"/>
    <lineage>
        <taxon>Bacteria</taxon>
        <taxon>Pseudomonadati</taxon>
        <taxon>Bacteroidota</taxon>
        <taxon>Bacteroidia</taxon>
        <taxon>Bacteroidales</taxon>
        <taxon>Bacteroidaceae</taxon>
        <taxon>Bacteroides</taxon>
    </lineage>
</organism>
<dbReference type="PANTHER" id="PTHR10579:SF43">
    <property type="entry name" value="ZINC FINGER (C3HC4-TYPE RING FINGER) FAMILY PROTEIN"/>
    <property type="match status" value="1"/>
</dbReference>
<dbReference type="CDD" id="cd01465">
    <property type="entry name" value="vWA_subgroup"/>
    <property type="match status" value="1"/>
</dbReference>
<accession>K5CKB3</accession>
<protein>
    <recommendedName>
        <fullName evidence="2">VWFA domain-containing protein</fullName>
    </recommendedName>
</protein>
<dbReference type="Gene3D" id="2.60.40.1120">
    <property type="entry name" value="Carboxypeptidase-like, regulatory domain"/>
    <property type="match status" value="1"/>
</dbReference>
<gene>
    <name evidence="3" type="ORF">HMPREF1057_03286</name>
</gene>
<dbReference type="SMART" id="SM00327">
    <property type="entry name" value="VWA"/>
    <property type="match status" value="1"/>
</dbReference>
<dbReference type="Pfam" id="PF12034">
    <property type="entry name" value="YfbK_C"/>
    <property type="match status" value="1"/>
</dbReference>
<dbReference type="InterPro" id="IPR002035">
    <property type="entry name" value="VWF_A"/>
</dbReference>
<dbReference type="InterPro" id="IPR051266">
    <property type="entry name" value="CLCR"/>
</dbReference>
<evidence type="ECO:0000256" key="1">
    <source>
        <dbReference type="SAM" id="SignalP"/>
    </source>
</evidence>
<keyword evidence="1" id="KW-0732">Signal</keyword>
<feature type="signal peptide" evidence="1">
    <location>
        <begin position="1"/>
        <end position="25"/>
    </location>
</feature>
<dbReference type="PROSITE" id="PS50234">
    <property type="entry name" value="VWFA"/>
    <property type="match status" value="1"/>
</dbReference>
<dbReference type="SUPFAM" id="SSF53300">
    <property type="entry name" value="vWA-like"/>
    <property type="match status" value="1"/>
</dbReference>
<dbReference type="RefSeq" id="WP_007765493.1">
    <property type="nucleotide sequence ID" value="NZ_AKBZ01000002.1"/>
</dbReference>
<dbReference type="InterPro" id="IPR036465">
    <property type="entry name" value="vWFA_dom_sf"/>
</dbReference>
<dbReference type="Pfam" id="PF12450">
    <property type="entry name" value="vWF_A"/>
    <property type="match status" value="1"/>
</dbReference>
<dbReference type="Pfam" id="PF00092">
    <property type="entry name" value="VWA"/>
    <property type="match status" value="1"/>
</dbReference>
<evidence type="ECO:0000313" key="3">
    <source>
        <dbReference type="EMBL" id="EKJ89745.1"/>
    </source>
</evidence>
<dbReference type="PANTHER" id="PTHR10579">
    <property type="entry name" value="CALCIUM-ACTIVATED CHLORIDE CHANNEL REGULATOR"/>
    <property type="match status" value="1"/>
</dbReference>
<name>K5CKB3_9BACE</name>
<comment type="caution">
    <text evidence="3">The sequence shown here is derived from an EMBL/GenBank/DDBJ whole genome shotgun (WGS) entry which is preliminary data.</text>
</comment>
<feature type="domain" description="VWFA" evidence="2">
    <location>
        <begin position="249"/>
        <end position="427"/>
    </location>
</feature>
<dbReference type="HOGENOM" id="CLU_019123_2_2_10"/>
<dbReference type="Proteomes" id="UP000007995">
    <property type="component" value="Unassembled WGS sequence"/>
</dbReference>
<dbReference type="Pfam" id="PF13715">
    <property type="entry name" value="CarbopepD_reg_2"/>
    <property type="match status" value="1"/>
</dbReference>
<evidence type="ECO:0000259" key="2">
    <source>
        <dbReference type="PROSITE" id="PS50234"/>
    </source>
</evidence>
<reference evidence="3 4" key="1">
    <citation type="submission" date="2012-02" db="EMBL/GenBank/DDBJ databases">
        <title>The Genome Sequence of Bacteroides finegoldii CL09T03C10.</title>
        <authorList>
            <consortium name="The Broad Institute Genome Sequencing Platform"/>
            <person name="Earl A."/>
            <person name="Ward D."/>
            <person name="Feldgarden M."/>
            <person name="Gevers D."/>
            <person name="Zitomersky N.L."/>
            <person name="Coyne M.J."/>
            <person name="Comstock L.E."/>
            <person name="Young S.K."/>
            <person name="Zeng Q."/>
            <person name="Gargeya S."/>
            <person name="Fitzgerald M."/>
            <person name="Haas B."/>
            <person name="Abouelleil A."/>
            <person name="Alvarado L."/>
            <person name="Arachchi H.M."/>
            <person name="Berlin A."/>
            <person name="Chapman S.B."/>
            <person name="Gearin G."/>
            <person name="Goldberg J."/>
            <person name="Griggs A."/>
            <person name="Gujja S."/>
            <person name="Hansen M."/>
            <person name="Heiman D."/>
            <person name="Howarth C."/>
            <person name="Larimer J."/>
            <person name="Lui A."/>
            <person name="MacDonald P.J.P."/>
            <person name="McCowen C."/>
            <person name="Montmayeur A."/>
            <person name="Murphy C."/>
            <person name="Neiman D."/>
            <person name="Pearson M."/>
            <person name="Priest M."/>
            <person name="Roberts A."/>
            <person name="Saif S."/>
            <person name="Shea T."/>
            <person name="Sisk P."/>
            <person name="Stolte C."/>
            <person name="Sykes S."/>
            <person name="Wortman J."/>
            <person name="Nusbaum C."/>
            <person name="Birren B."/>
        </authorList>
    </citation>
    <scope>NUCLEOTIDE SEQUENCE [LARGE SCALE GENOMIC DNA]</scope>
    <source>
        <strain evidence="3 4">CL09T03C10</strain>
    </source>
</reference>
<dbReference type="EMBL" id="AGXW01000012">
    <property type="protein sequence ID" value="EKJ89745.1"/>
    <property type="molecule type" value="Genomic_DNA"/>
</dbReference>
<evidence type="ECO:0000313" key="4">
    <source>
        <dbReference type="Proteomes" id="UP000007995"/>
    </source>
</evidence>
<sequence length="615" mass="67378">MRTNQFRAIMLVLLMAVICLGTMNAQTITVTGIVTDAADGTSITGCSVVNNRSKSGAITDVNGRYSIQAQKGDVLLFRFIGYKEEKRVVKSAKLDVKMKTDDVALEECVVVGYGTMKTKAVTGAYVAVCPTAMYDMDARMNTEEYGRIQENGFKSVADAPLSTFSIDVDPASYSNMRRFINRGELPPADAIRTEELVNYFSYDYPKPTGNDPVKITVEAGTCTWNTAHRLVRIGLKAKEIPTEQLPASNLVFLVDVSGSMWGANRLDLVKSSLKLLVNNLRNKDKVAIVTYAGSAGVKLEATSGGDKQKIREAIDELTASGSTAGGAGIHLAYQIAKKNFISDGNNRIILCSDGDFNVGVSSAEGLEQLIEKERKSGVHLTVLGYGMGNYKDKKIQVLAEKGNGNHAYIDNLQEANRVLVGEFGATLHTVAKDVKLQVEFNPSQVQAYRLIGYESRLLKDEDFNNDAKDAGDMGAGHTVTAFYEVIPAGVKNEYVGKVDDLKYQKKEKMTLKPTGSDELLTVKLRYKAPDKDVSRKMELPFVDNKGDSVSSDFRFASAVAMFGQLLRDSDFKGTADYDKVTKLAKQGLNNDERGYRREFIRLVEAAKGLEKTSKN</sequence>
<dbReference type="SUPFAM" id="SSF49464">
    <property type="entry name" value="Carboxypeptidase regulatory domain-like"/>
    <property type="match status" value="1"/>
</dbReference>
<dbReference type="InterPro" id="IPR021908">
    <property type="entry name" value="YfbK_C"/>
</dbReference>
<proteinExistence type="predicted"/>
<dbReference type="InterPro" id="IPR022156">
    <property type="entry name" value="Uncharacterised_YfbK_N"/>
</dbReference>
<dbReference type="AlphaFoldDB" id="K5CKB3"/>
<dbReference type="OrthoDB" id="9805121at2"/>
<feature type="chain" id="PRO_5003882209" description="VWFA domain-containing protein" evidence="1">
    <location>
        <begin position="26"/>
        <end position="615"/>
    </location>
</feature>